<reference evidence="2 3" key="1">
    <citation type="submission" date="2020-04" db="EMBL/GenBank/DDBJ databases">
        <title>Genome sequencing of novel species.</title>
        <authorList>
            <person name="Heo J."/>
            <person name="Kim S.-J."/>
            <person name="Kim J.-S."/>
            <person name="Hong S.-B."/>
            <person name="Kwon S.-W."/>
        </authorList>
    </citation>
    <scope>NUCLEOTIDE SEQUENCE [LARGE SCALE GENOMIC DNA]</scope>
    <source>
        <strain evidence="2 3">CJU-R4</strain>
    </source>
</reference>
<dbReference type="RefSeq" id="WP_169549124.1">
    <property type="nucleotide sequence ID" value="NZ_CP051677.1"/>
</dbReference>
<accession>A0A7L5DIH7</accession>
<name>A0A7L5DIH7_9BACT</name>
<sequence>MSTRCHADYPRLTLRPLTLPELRLHIADSYRLEQALHLRTGPRVVTEPLLSIIRGYTIPRLLDPRFDPLFHTIWVAIDDERQQIVAEAKFKGEPDETGTVEIGYGTYPSRQRQGYMTEMVGGLVDWVLQQPGVLRVTADTNVENVASQRVLEKNDFHLFDRFENMLWWEYPG</sequence>
<dbReference type="PANTHER" id="PTHR43792">
    <property type="entry name" value="GNAT FAMILY, PUTATIVE (AFU_ORTHOLOGUE AFUA_3G00765)-RELATED-RELATED"/>
    <property type="match status" value="1"/>
</dbReference>
<dbReference type="InterPro" id="IPR016181">
    <property type="entry name" value="Acyl_CoA_acyltransferase"/>
</dbReference>
<evidence type="ECO:0000313" key="2">
    <source>
        <dbReference type="EMBL" id="QJD77181.1"/>
    </source>
</evidence>
<dbReference type="PANTHER" id="PTHR43792:SF13">
    <property type="entry name" value="ACETYLTRANSFERASE"/>
    <property type="match status" value="1"/>
</dbReference>
<evidence type="ECO:0000313" key="3">
    <source>
        <dbReference type="Proteomes" id="UP000501128"/>
    </source>
</evidence>
<dbReference type="Gene3D" id="3.40.630.30">
    <property type="match status" value="1"/>
</dbReference>
<dbReference type="EMBL" id="CP051677">
    <property type="protein sequence ID" value="QJD77181.1"/>
    <property type="molecule type" value="Genomic_DNA"/>
</dbReference>
<dbReference type="Pfam" id="PF13302">
    <property type="entry name" value="Acetyltransf_3"/>
    <property type="match status" value="1"/>
</dbReference>
<dbReference type="InterPro" id="IPR000182">
    <property type="entry name" value="GNAT_dom"/>
</dbReference>
<dbReference type="InterPro" id="IPR051531">
    <property type="entry name" value="N-acetyltransferase"/>
</dbReference>
<dbReference type="SUPFAM" id="SSF55729">
    <property type="entry name" value="Acyl-CoA N-acyltransferases (Nat)"/>
    <property type="match status" value="1"/>
</dbReference>
<dbReference type="GO" id="GO:0016747">
    <property type="term" value="F:acyltransferase activity, transferring groups other than amino-acyl groups"/>
    <property type="evidence" value="ECO:0007669"/>
    <property type="project" value="InterPro"/>
</dbReference>
<evidence type="ECO:0000259" key="1">
    <source>
        <dbReference type="PROSITE" id="PS51186"/>
    </source>
</evidence>
<proteinExistence type="predicted"/>
<keyword evidence="3" id="KW-1185">Reference proteome</keyword>
<dbReference type="AlphaFoldDB" id="A0A7L5DIH7"/>
<keyword evidence="2" id="KW-0808">Transferase</keyword>
<dbReference type="KEGG" id="srho:HH216_01165"/>
<feature type="domain" description="N-acetyltransferase" evidence="1">
    <location>
        <begin position="36"/>
        <end position="172"/>
    </location>
</feature>
<gene>
    <name evidence="2" type="ORF">HH216_01165</name>
</gene>
<dbReference type="Proteomes" id="UP000501128">
    <property type="component" value="Chromosome"/>
</dbReference>
<organism evidence="2 3">
    <name type="scientific">Spirosoma rhododendri</name>
    <dbReference type="NCBI Taxonomy" id="2728024"/>
    <lineage>
        <taxon>Bacteria</taxon>
        <taxon>Pseudomonadati</taxon>
        <taxon>Bacteroidota</taxon>
        <taxon>Cytophagia</taxon>
        <taxon>Cytophagales</taxon>
        <taxon>Cytophagaceae</taxon>
        <taxon>Spirosoma</taxon>
    </lineage>
</organism>
<protein>
    <submittedName>
        <fullName evidence="2">GNAT family N-acetyltransferase</fullName>
    </submittedName>
</protein>
<dbReference type="PROSITE" id="PS51186">
    <property type="entry name" value="GNAT"/>
    <property type="match status" value="1"/>
</dbReference>